<dbReference type="GO" id="GO:0008270">
    <property type="term" value="F:zinc ion binding"/>
    <property type="evidence" value="ECO:0007669"/>
    <property type="project" value="InterPro"/>
</dbReference>
<gene>
    <name evidence="7" type="ORF">B0J11DRAFT_537421</name>
</gene>
<dbReference type="Gene3D" id="4.10.240.10">
    <property type="entry name" value="Zn(2)-C6 fungal-type DNA-binding domain"/>
    <property type="match status" value="1"/>
</dbReference>
<dbReference type="SUPFAM" id="SSF57701">
    <property type="entry name" value="Zn2/Cys6 DNA-binding domain"/>
    <property type="match status" value="1"/>
</dbReference>
<dbReference type="PANTHER" id="PTHR47424:SF3">
    <property type="entry name" value="REGULATORY PROTEIN GAL4"/>
    <property type="match status" value="1"/>
</dbReference>
<evidence type="ECO:0000256" key="2">
    <source>
        <dbReference type="ARBA" id="ARBA00023125"/>
    </source>
</evidence>
<evidence type="ECO:0000313" key="7">
    <source>
        <dbReference type="EMBL" id="KAH7116727.1"/>
    </source>
</evidence>
<dbReference type="InterPro" id="IPR051127">
    <property type="entry name" value="Fungal_SecMet_Regulators"/>
</dbReference>
<organism evidence="7 8">
    <name type="scientific">Dendryphion nanum</name>
    <dbReference type="NCBI Taxonomy" id="256645"/>
    <lineage>
        <taxon>Eukaryota</taxon>
        <taxon>Fungi</taxon>
        <taxon>Dikarya</taxon>
        <taxon>Ascomycota</taxon>
        <taxon>Pezizomycotina</taxon>
        <taxon>Dothideomycetes</taxon>
        <taxon>Pleosporomycetidae</taxon>
        <taxon>Pleosporales</taxon>
        <taxon>Torulaceae</taxon>
        <taxon>Dendryphion</taxon>
    </lineage>
</organism>
<dbReference type="EMBL" id="JAGMWT010000014">
    <property type="protein sequence ID" value="KAH7116727.1"/>
    <property type="molecule type" value="Genomic_DNA"/>
</dbReference>
<dbReference type="GO" id="GO:0003677">
    <property type="term" value="F:DNA binding"/>
    <property type="evidence" value="ECO:0007669"/>
    <property type="project" value="UniProtKB-KW"/>
</dbReference>
<evidence type="ECO:0000256" key="4">
    <source>
        <dbReference type="ARBA" id="ARBA00023242"/>
    </source>
</evidence>
<dbReference type="PANTHER" id="PTHR47424">
    <property type="entry name" value="REGULATORY PROTEIN GAL4"/>
    <property type="match status" value="1"/>
</dbReference>
<keyword evidence="4" id="KW-0539">Nucleus</keyword>
<dbReference type="InterPro" id="IPR013087">
    <property type="entry name" value="Znf_C2H2_type"/>
</dbReference>
<name>A0A9P9DD18_9PLEO</name>
<keyword evidence="1" id="KW-0805">Transcription regulation</keyword>
<keyword evidence="8" id="KW-1185">Reference proteome</keyword>
<feature type="region of interest" description="Disordered" evidence="5">
    <location>
        <begin position="243"/>
        <end position="267"/>
    </location>
</feature>
<dbReference type="GO" id="GO:0000981">
    <property type="term" value="F:DNA-binding transcription factor activity, RNA polymerase II-specific"/>
    <property type="evidence" value="ECO:0007669"/>
    <property type="project" value="InterPro"/>
</dbReference>
<evidence type="ECO:0000313" key="8">
    <source>
        <dbReference type="Proteomes" id="UP000700596"/>
    </source>
</evidence>
<evidence type="ECO:0000256" key="3">
    <source>
        <dbReference type="ARBA" id="ARBA00023163"/>
    </source>
</evidence>
<dbReference type="OrthoDB" id="2123952at2759"/>
<evidence type="ECO:0000256" key="5">
    <source>
        <dbReference type="SAM" id="MobiDB-lite"/>
    </source>
</evidence>
<dbReference type="SMART" id="SM00066">
    <property type="entry name" value="GAL4"/>
    <property type="match status" value="1"/>
</dbReference>
<feature type="compositionally biased region" description="Polar residues" evidence="5">
    <location>
        <begin position="255"/>
        <end position="266"/>
    </location>
</feature>
<evidence type="ECO:0000259" key="6">
    <source>
        <dbReference type="PROSITE" id="PS50048"/>
    </source>
</evidence>
<keyword evidence="3" id="KW-0804">Transcription</keyword>
<dbReference type="InterPro" id="IPR001138">
    <property type="entry name" value="Zn2Cys6_DnaBD"/>
</dbReference>
<reference evidence="7" key="1">
    <citation type="journal article" date="2021" name="Nat. Commun.">
        <title>Genetic determinants of endophytism in the Arabidopsis root mycobiome.</title>
        <authorList>
            <person name="Mesny F."/>
            <person name="Miyauchi S."/>
            <person name="Thiergart T."/>
            <person name="Pickel B."/>
            <person name="Atanasova L."/>
            <person name="Karlsson M."/>
            <person name="Huettel B."/>
            <person name="Barry K.W."/>
            <person name="Haridas S."/>
            <person name="Chen C."/>
            <person name="Bauer D."/>
            <person name="Andreopoulos W."/>
            <person name="Pangilinan J."/>
            <person name="LaButti K."/>
            <person name="Riley R."/>
            <person name="Lipzen A."/>
            <person name="Clum A."/>
            <person name="Drula E."/>
            <person name="Henrissat B."/>
            <person name="Kohler A."/>
            <person name="Grigoriev I.V."/>
            <person name="Martin F.M."/>
            <person name="Hacquard S."/>
        </authorList>
    </citation>
    <scope>NUCLEOTIDE SEQUENCE</scope>
    <source>
        <strain evidence="7">MPI-CAGE-CH-0243</strain>
    </source>
</reference>
<sequence>MLKHTELPQQQNKAPPSPTRKVVASTPVIYDDEDPLHTEMMMGLDDGDSSEESEKEIGEEYPLSESGPSLNPDTKKTYQKSFIRLDSPPALHQEHDQNATTKLSSRQDLVGSVTLDLEPYKELPQQITPQSHPPPIIVTPQEFQWALNRRQSQDAYSPRLSTDDGAPSYLMRRELNAQRAQLEPSNQMPRLEHTTKREAPCSTCRRRKTKCDGRKPCSRCRRTGRECDYPIHDHKIMINPTESTRIRDGTADPGSANTPLQQNSTAPILPPQRQFMLPPPPPMLGKGFLHPQGPRYPPEHPGSSTTVESAKAGQKTNVSGFIDCFGNKYSYNDNGDLEENERYQYFCTVPGCKRFYADGRHFGSHIATWERKDPARPSVTDGISMEARMRRDVISFEFPCRVPECHRFLHDEKGRDWHEKVFHETECRFESIYDHQ</sequence>
<dbReference type="CDD" id="cd00067">
    <property type="entry name" value="GAL4"/>
    <property type="match status" value="1"/>
</dbReference>
<dbReference type="Proteomes" id="UP000700596">
    <property type="component" value="Unassembled WGS sequence"/>
</dbReference>
<dbReference type="PROSITE" id="PS50048">
    <property type="entry name" value="ZN2_CY6_FUNGAL_2"/>
    <property type="match status" value="1"/>
</dbReference>
<feature type="domain" description="Zn(2)-C6 fungal-type" evidence="6">
    <location>
        <begin position="200"/>
        <end position="229"/>
    </location>
</feature>
<keyword evidence="2" id="KW-0238">DNA-binding</keyword>
<comment type="caution">
    <text evidence="7">The sequence shown here is derived from an EMBL/GenBank/DDBJ whole genome shotgun (WGS) entry which is preliminary data.</text>
</comment>
<dbReference type="PROSITE" id="PS00028">
    <property type="entry name" value="ZINC_FINGER_C2H2_1"/>
    <property type="match status" value="1"/>
</dbReference>
<feature type="region of interest" description="Disordered" evidence="5">
    <location>
        <begin position="1"/>
        <end position="75"/>
    </location>
</feature>
<dbReference type="AlphaFoldDB" id="A0A9P9DD18"/>
<dbReference type="Pfam" id="PF00172">
    <property type="entry name" value="Zn_clus"/>
    <property type="match status" value="1"/>
</dbReference>
<protein>
    <recommendedName>
        <fullName evidence="6">Zn(2)-C6 fungal-type domain-containing protein</fullName>
    </recommendedName>
</protein>
<evidence type="ECO:0000256" key="1">
    <source>
        <dbReference type="ARBA" id="ARBA00023015"/>
    </source>
</evidence>
<dbReference type="InterPro" id="IPR036864">
    <property type="entry name" value="Zn2-C6_fun-type_DNA-bd_sf"/>
</dbReference>
<feature type="compositionally biased region" description="Acidic residues" evidence="5">
    <location>
        <begin position="45"/>
        <end position="59"/>
    </location>
</feature>
<proteinExistence type="predicted"/>
<accession>A0A9P9DD18</accession>